<sequence length="427" mass="47716">MADFLKNILGGGKPADTAAVKPDSDFEDFAASPAAPSPVPFEAAGNIAAAPTDRPYTAWYNIHERHSLSEFRNEGLILIVIAVIFTLHAIGARRNKSKARAWAKANGAVLATEFSQVGFVSGIDAEKQPDKVLKQKSLSEYASYATGRTNVAFVDVKLELIKRFNPIMTIAETIVGFFFDSGPTPQDVVETTLYPFDGREDKLVPGIPGGMELRSKDSKSSYDNFVWAIVNKDKMQKLRDDRYDVSLTFTKDNAKLPQWTTVMSESAEITTALLTDELAAAVAQAGDLFECLIISDQPTDKPRTIDETTPRKRLSLRYRLPSSDNYDQLTPLFACFIRMADHLAAVAHFRPEVLRKVKSIRDENIKQIQKVLEDEKAEERALERDKVKKAKRDAELAGLDAKAQKKFLEKEREKELRKANKKQTMRG</sequence>
<evidence type="ECO:0008006" key="9">
    <source>
        <dbReference type="Google" id="ProtNLM"/>
    </source>
</evidence>
<keyword evidence="2 6" id="KW-0812">Transmembrane</keyword>
<evidence type="ECO:0000256" key="6">
    <source>
        <dbReference type="SAM" id="Phobius"/>
    </source>
</evidence>
<dbReference type="GO" id="GO:0005783">
    <property type="term" value="C:endoplasmic reticulum"/>
    <property type="evidence" value="ECO:0007669"/>
    <property type="project" value="InterPro"/>
</dbReference>
<gene>
    <name evidence="7" type="ORF">Micbo1qcDRAFT_231944</name>
</gene>
<accession>A0A136JBD2</accession>
<dbReference type="InterPro" id="IPR012879">
    <property type="entry name" value="CCDC47"/>
</dbReference>
<keyword evidence="3 6" id="KW-1133">Transmembrane helix</keyword>
<organism evidence="7 8">
    <name type="scientific">Microdochium bolleyi</name>
    <dbReference type="NCBI Taxonomy" id="196109"/>
    <lineage>
        <taxon>Eukaryota</taxon>
        <taxon>Fungi</taxon>
        <taxon>Dikarya</taxon>
        <taxon>Ascomycota</taxon>
        <taxon>Pezizomycotina</taxon>
        <taxon>Sordariomycetes</taxon>
        <taxon>Xylariomycetidae</taxon>
        <taxon>Xylariales</taxon>
        <taxon>Microdochiaceae</taxon>
        <taxon>Microdochium</taxon>
    </lineage>
</organism>
<evidence type="ECO:0000256" key="3">
    <source>
        <dbReference type="ARBA" id="ARBA00022989"/>
    </source>
</evidence>
<protein>
    <recommendedName>
        <fullName evidence="9">DUF1682 domain protein</fullName>
    </recommendedName>
</protein>
<evidence type="ECO:0000256" key="2">
    <source>
        <dbReference type="ARBA" id="ARBA00022692"/>
    </source>
</evidence>
<dbReference type="PANTHER" id="PTHR12883">
    <property type="entry name" value="ADIPOCYTE-SPECIFIC PROTEIN 4-RELATED"/>
    <property type="match status" value="1"/>
</dbReference>
<dbReference type="Pfam" id="PF07946">
    <property type="entry name" value="CCDC47"/>
    <property type="match status" value="1"/>
</dbReference>
<dbReference type="GO" id="GO:0032469">
    <property type="term" value="P:endoplasmic reticulum calcium ion homeostasis"/>
    <property type="evidence" value="ECO:0007669"/>
    <property type="project" value="InterPro"/>
</dbReference>
<dbReference type="EMBL" id="KQ964247">
    <property type="protein sequence ID" value="KXJ94460.1"/>
    <property type="molecule type" value="Genomic_DNA"/>
</dbReference>
<dbReference type="STRING" id="196109.A0A136JBD2"/>
<dbReference type="AlphaFoldDB" id="A0A136JBD2"/>
<dbReference type="GO" id="GO:0016020">
    <property type="term" value="C:membrane"/>
    <property type="evidence" value="ECO:0007669"/>
    <property type="project" value="UniProtKB-SubCell"/>
</dbReference>
<dbReference type="FunCoup" id="A0A136JBD2">
    <property type="interactions" value="66"/>
</dbReference>
<keyword evidence="4 6" id="KW-0472">Membrane</keyword>
<keyword evidence="8" id="KW-1185">Reference proteome</keyword>
<feature type="coiled-coil region" evidence="5">
    <location>
        <begin position="365"/>
        <end position="425"/>
    </location>
</feature>
<dbReference type="OrthoDB" id="10039147at2759"/>
<evidence type="ECO:0000256" key="1">
    <source>
        <dbReference type="ARBA" id="ARBA00004167"/>
    </source>
</evidence>
<evidence type="ECO:0000256" key="4">
    <source>
        <dbReference type="ARBA" id="ARBA00023136"/>
    </source>
</evidence>
<proteinExistence type="predicted"/>
<reference evidence="8" key="1">
    <citation type="submission" date="2016-02" db="EMBL/GenBank/DDBJ databases">
        <title>Draft genome sequence of Microdochium bolleyi, a fungal endophyte of beachgrass.</title>
        <authorList>
            <consortium name="DOE Joint Genome Institute"/>
            <person name="David A.S."/>
            <person name="May G."/>
            <person name="Haridas S."/>
            <person name="Lim J."/>
            <person name="Wang M."/>
            <person name="Labutti K."/>
            <person name="Lipzen A."/>
            <person name="Barry K."/>
            <person name="Grigoriev I.V."/>
        </authorList>
    </citation>
    <scope>NUCLEOTIDE SEQUENCE [LARGE SCALE GENOMIC DNA]</scope>
    <source>
        <strain evidence="8">J235TASD1</strain>
    </source>
</reference>
<dbReference type="PANTHER" id="PTHR12883:SF0">
    <property type="entry name" value="PAT COMPLEX SUBUNIT CCDC47"/>
    <property type="match status" value="1"/>
</dbReference>
<name>A0A136JBD2_9PEZI</name>
<evidence type="ECO:0000313" key="8">
    <source>
        <dbReference type="Proteomes" id="UP000070501"/>
    </source>
</evidence>
<comment type="subcellular location">
    <subcellularLocation>
        <location evidence="1">Membrane</location>
        <topology evidence="1">Single-pass membrane protein</topology>
    </subcellularLocation>
</comment>
<dbReference type="InParanoid" id="A0A136JBD2"/>
<keyword evidence="5" id="KW-0175">Coiled coil</keyword>
<evidence type="ECO:0000313" key="7">
    <source>
        <dbReference type="EMBL" id="KXJ94460.1"/>
    </source>
</evidence>
<evidence type="ECO:0000256" key="5">
    <source>
        <dbReference type="SAM" id="Coils"/>
    </source>
</evidence>
<feature type="transmembrane region" description="Helical" evidence="6">
    <location>
        <begin position="75"/>
        <end position="92"/>
    </location>
</feature>
<dbReference type="Proteomes" id="UP000070501">
    <property type="component" value="Unassembled WGS sequence"/>
</dbReference>
<dbReference type="GO" id="GO:0005509">
    <property type="term" value="F:calcium ion binding"/>
    <property type="evidence" value="ECO:0007669"/>
    <property type="project" value="InterPro"/>
</dbReference>